<accession>H8Z6B3</accession>
<dbReference type="Proteomes" id="UP000002964">
    <property type="component" value="Unassembled WGS sequence"/>
</dbReference>
<dbReference type="AlphaFoldDB" id="H8Z6B3"/>
<dbReference type="EMBL" id="JH603170">
    <property type="protein sequence ID" value="EIC20697.1"/>
    <property type="molecule type" value="Genomic_DNA"/>
</dbReference>
<dbReference type="SUPFAM" id="SSF143120">
    <property type="entry name" value="YefM-like"/>
    <property type="match status" value="1"/>
</dbReference>
<evidence type="ECO:0000256" key="2">
    <source>
        <dbReference type="RuleBase" id="RU362080"/>
    </source>
</evidence>
<dbReference type="InterPro" id="IPR006442">
    <property type="entry name" value="Antitoxin_Phd/YefM"/>
</dbReference>
<dbReference type="STRING" id="631362.Thi970DRAFT_04352"/>
<dbReference type="NCBIfam" id="TIGR01552">
    <property type="entry name" value="phd_fam"/>
    <property type="match status" value="1"/>
</dbReference>
<dbReference type="Pfam" id="PF02604">
    <property type="entry name" value="PhdYeFM_antitox"/>
    <property type="match status" value="1"/>
</dbReference>
<gene>
    <name evidence="3" type="ORF">Thi970DRAFT_04352</name>
</gene>
<dbReference type="InterPro" id="IPR036165">
    <property type="entry name" value="YefM-like_sf"/>
</dbReference>
<dbReference type="eggNOG" id="COG2161">
    <property type="taxonomic scope" value="Bacteria"/>
</dbReference>
<evidence type="ECO:0000313" key="4">
    <source>
        <dbReference type="Proteomes" id="UP000002964"/>
    </source>
</evidence>
<comment type="function">
    <text evidence="2">Antitoxin component of a type II toxin-antitoxin (TA) system.</text>
</comment>
<organism evidence="3 4">
    <name type="scientific">Thiorhodovibrio frisius</name>
    <dbReference type="NCBI Taxonomy" id="631362"/>
    <lineage>
        <taxon>Bacteria</taxon>
        <taxon>Pseudomonadati</taxon>
        <taxon>Pseudomonadota</taxon>
        <taxon>Gammaproteobacteria</taxon>
        <taxon>Chromatiales</taxon>
        <taxon>Chromatiaceae</taxon>
        <taxon>Thiorhodovibrio</taxon>
    </lineage>
</organism>
<comment type="similarity">
    <text evidence="1 2">Belongs to the phD/YefM antitoxin family.</text>
</comment>
<dbReference type="Gene3D" id="3.40.1620.10">
    <property type="entry name" value="YefM-like domain"/>
    <property type="match status" value="1"/>
</dbReference>
<name>H8Z6B3_9GAMM</name>
<sequence length="98" mass="10834">MNHQSVSNEQSPQTAHSWKLQDAKARFSELVRLATDSGPQHVTVNGQPKVVVLSETEYEHLRGQATGQQLIDLLRESPLAEVDIEHARVSGPVRDVAL</sequence>
<dbReference type="OrthoDB" id="361281at2"/>
<reference evidence="4" key="1">
    <citation type="submission" date="2011-06" db="EMBL/GenBank/DDBJ databases">
        <authorList>
            <consortium name="US DOE Joint Genome Institute (JGI-PGF)"/>
            <person name="Lucas S."/>
            <person name="Han J."/>
            <person name="Lapidus A."/>
            <person name="Cheng J.-F."/>
            <person name="Goodwin L."/>
            <person name="Pitluck S."/>
            <person name="Peters L."/>
            <person name="Land M.L."/>
            <person name="Hauser L."/>
            <person name="Vogl K."/>
            <person name="Liu Z."/>
            <person name="Overmann J."/>
            <person name="Frigaard N.-U."/>
            <person name="Bryant D.A."/>
            <person name="Woyke T.J."/>
        </authorList>
    </citation>
    <scope>NUCLEOTIDE SEQUENCE [LARGE SCALE GENOMIC DNA]</scope>
    <source>
        <strain evidence="4">970</strain>
    </source>
</reference>
<evidence type="ECO:0000313" key="3">
    <source>
        <dbReference type="EMBL" id="EIC20697.1"/>
    </source>
</evidence>
<keyword evidence="4" id="KW-1185">Reference proteome</keyword>
<reference evidence="3 4" key="2">
    <citation type="submission" date="2011-11" db="EMBL/GenBank/DDBJ databases">
        <authorList>
            <consortium name="US DOE Joint Genome Institute"/>
            <person name="Lucas S."/>
            <person name="Han J."/>
            <person name="Lapidus A."/>
            <person name="Cheng J.-F."/>
            <person name="Goodwin L."/>
            <person name="Pitluck S."/>
            <person name="Peters L."/>
            <person name="Ovchinnikova G."/>
            <person name="Zhang X."/>
            <person name="Detter J.C."/>
            <person name="Han C."/>
            <person name="Tapia R."/>
            <person name="Land M."/>
            <person name="Hauser L."/>
            <person name="Kyrpides N."/>
            <person name="Ivanova N."/>
            <person name="Pagani I."/>
            <person name="Vogl K."/>
            <person name="Liu Z."/>
            <person name="Overmann J."/>
            <person name="Frigaard N.-U."/>
            <person name="Bryant D."/>
            <person name="Woyke T."/>
        </authorList>
    </citation>
    <scope>NUCLEOTIDE SEQUENCE [LARGE SCALE GENOMIC DNA]</scope>
    <source>
        <strain evidence="3 4">970</strain>
    </source>
</reference>
<evidence type="ECO:0000256" key="1">
    <source>
        <dbReference type="ARBA" id="ARBA00009981"/>
    </source>
</evidence>
<dbReference type="HOGENOM" id="CLU_163140_1_3_6"/>
<dbReference type="RefSeq" id="WP_009151100.1">
    <property type="nucleotide sequence ID" value="NZ_CP121471.1"/>
</dbReference>
<proteinExistence type="inferred from homology"/>
<protein>
    <recommendedName>
        <fullName evidence="2">Antitoxin</fullName>
    </recommendedName>
</protein>